<reference evidence="2 3" key="1">
    <citation type="submission" date="2021-08" db="EMBL/GenBank/DDBJ databases">
        <title>Streptomyces sp. PTM05 isolated from lichen.</title>
        <authorList>
            <person name="Somphong A."/>
            <person name="Phongsopitanun W."/>
            <person name="Tanasupawat S."/>
        </authorList>
    </citation>
    <scope>NUCLEOTIDE SEQUENCE [LARGE SCALE GENOMIC DNA]</scope>
    <source>
        <strain evidence="2 3">Ptm05</strain>
    </source>
</reference>
<dbReference type="EMBL" id="JAINVZ010000018">
    <property type="protein sequence ID" value="MBY8887675.1"/>
    <property type="molecule type" value="Genomic_DNA"/>
</dbReference>
<dbReference type="InterPro" id="IPR029058">
    <property type="entry name" value="AB_hydrolase_fold"/>
</dbReference>
<organism evidence="2 3">
    <name type="scientific">Streptantibioticus parmotrematis</name>
    <dbReference type="NCBI Taxonomy" id="2873249"/>
    <lineage>
        <taxon>Bacteria</taxon>
        <taxon>Bacillati</taxon>
        <taxon>Actinomycetota</taxon>
        <taxon>Actinomycetes</taxon>
        <taxon>Kitasatosporales</taxon>
        <taxon>Streptomycetaceae</taxon>
        <taxon>Streptantibioticus</taxon>
    </lineage>
</organism>
<feature type="domain" description="AB hydrolase-1" evidence="1">
    <location>
        <begin position="44"/>
        <end position="175"/>
    </location>
</feature>
<protein>
    <submittedName>
        <fullName evidence="2">Lysophospholipase</fullName>
    </submittedName>
</protein>
<keyword evidence="3" id="KW-1185">Reference proteome</keyword>
<dbReference type="PANTHER" id="PTHR43265:SF1">
    <property type="entry name" value="ESTERASE ESTD"/>
    <property type="match status" value="1"/>
</dbReference>
<proteinExistence type="predicted"/>
<name>A0ABS7QWU7_9ACTN</name>
<accession>A0ABS7QWU7</accession>
<dbReference type="InterPro" id="IPR000073">
    <property type="entry name" value="AB_hydrolase_1"/>
</dbReference>
<evidence type="ECO:0000259" key="1">
    <source>
        <dbReference type="Pfam" id="PF00561"/>
    </source>
</evidence>
<dbReference type="Gene3D" id="3.40.50.1820">
    <property type="entry name" value="alpha/beta hydrolase"/>
    <property type="match status" value="1"/>
</dbReference>
<dbReference type="Proteomes" id="UP001198565">
    <property type="component" value="Unassembled WGS sequence"/>
</dbReference>
<gene>
    <name evidence="2" type="ORF">K7472_22950</name>
</gene>
<evidence type="ECO:0000313" key="3">
    <source>
        <dbReference type="Proteomes" id="UP001198565"/>
    </source>
</evidence>
<dbReference type="SUPFAM" id="SSF53474">
    <property type="entry name" value="alpha/beta-Hydrolases"/>
    <property type="match status" value="1"/>
</dbReference>
<dbReference type="InterPro" id="IPR053145">
    <property type="entry name" value="AB_hydrolase_Est10"/>
</dbReference>
<sequence>MYLAYGGKEATVPIVEEDFEFSSLDGLCLRGTLTAPQTAQGVAVLTHGGGVTRDEGGFFTRLSAALSRAGIAALRFDMRGHGASEGRQEDLTLASVANDIRAATGALLGRFPNVDRAHLVGASFGGGITAIAAGRAPELVSSIVLFNPLLDYKARFIDQKPYWRDNRIAAAEATDLTRDGFLPHSPTFKLGRPLLNEVFQVCPAEYLARVVQPTLIVHGTGDTFIPVDSSRTHLRRIAAPVKRLLEIEGAQHGIAVHDDPQYAHPQTQAWQREAIGAVTAWMAEHGEGTADAKPQP</sequence>
<comment type="caution">
    <text evidence="2">The sequence shown here is derived from an EMBL/GenBank/DDBJ whole genome shotgun (WGS) entry which is preliminary data.</text>
</comment>
<dbReference type="Pfam" id="PF00561">
    <property type="entry name" value="Abhydrolase_1"/>
    <property type="match status" value="1"/>
</dbReference>
<evidence type="ECO:0000313" key="2">
    <source>
        <dbReference type="EMBL" id="MBY8887675.1"/>
    </source>
</evidence>
<dbReference type="PANTHER" id="PTHR43265">
    <property type="entry name" value="ESTERASE ESTD"/>
    <property type="match status" value="1"/>
</dbReference>